<dbReference type="CDD" id="cd02440">
    <property type="entry name" value="AdoMet_MTases"/>
    <property type="match status" value="1"/>
</dbReference>
<dbReference type="Proteomes" id="UP001203972">
    <property type="component" value="Unassembled WGS sequence"/>
</dbReference>
<evidence type="ECO:0000256" key="1">
    <source>
        <dbReference type="ARBA" id="ARBA00022603"/>
    </source>
</evidence>
<comment type="caution">
    <text evidence="6">The sequence shown here is derived from an EMBL/GenBank/DDBJ whole genome shotgun (WGS) entry which is preliminary data.</text>
</comment>
<feature type="binding site" evidence="4">
    <location>
        <position position="324"/>
    </location>
    <ligand>
        <name>S-adenosyl-L-methionine</name>
        <dbReference type="ChEBI" id="CHEBI:59789"/>
    </ligand>
</feature>
<evidence type="ECO:0000313" key="7">
    <source>
        <dbReference type="EMBL" id="MZH57431.1"/>
    </source>
</evidence>
<protein>
    <submittedName>
        <fullName evidence="6">23S rRNA (Uracil(1939)-C(5))-methyltransferase RlmD</fullName>
        <ecNumber evidence="6">2.1.1.190</ecNumber>
    </submittedName>
</protein>
<keyword evidence="1 4" id="KW-0489">Methyltransferase</keyword>
<name>A0AAP2UP74_CLOIN</name>
<feature type="active site" description="Nucleophile" evidence="4">
    <location>
        <position position="399"/>
    </location>
</feature>
<dbReference type="PANTHER" id="PTHR11061">
    <property type="entry name" value="RNA M5U METHYLTRANSFERASE"/>
    <property type="match status" value="1"/>
</dbReference>
<evidence type="ECO:0000256" key="3">
    <source>
        <dbReference type="ARBA" id="ARBA00022691"/>
    </source>
</evidence>
<gene>
    <name evidence="6" type="primary">rlmD</name>
    <name evidence="7" type="ORF">GT664_17165</name>
    <name evidence="6" type="ORF">MKC95_14285</name>
</gene>
<dbReference type="InterPro" id="IPR029063">
    <property type="entry name" value="SAM-dependent_MTases_sf"/>
</dbReference>
<keyword evidence="2 4" id="KW-0808">Transferase</keyword>
<evidence type="ECO:0000256" key="4">
    <source>
        <dbReference type="PROSITE-ProRule" id="PRU01024"/>
    </source>
</evidence>
<dbReference type="AlphaFoldDB" id="A0AAP2UP74"/>
<reference evidence="6" key="2">
    <citation type="journal article" date="2022" name="Clin. Infect. Dis.">
        <title>Association between Clostridium innocuum and antibiotic-associated diarrhea in adults and children: A cross-sectional study and comparative genomics analysis.</title>
        <authorList>
            <person name="Cherny K.E."/>
            <person name="Muscat E.B."/>
            <person name="Balaji A."/>
            <person name="Mukherjee J."/>
            <person name="Ozer E.A."/>
            <person name="Angarone M.P."/>
            <person name="Hauser A.R."/>
            <person name="Sichel J.S."/>
            <person name="Amponsah E."/>
            <person name="Kociolek L.K."/>
        </authorList>
    </citation>
    <scope>NUCLEOTIDE SEQUENCE</scope>
    <source>
        <strain evidence="6">NU1-AC-029v</strain>
    </source>
</reference>
<dbReference type="FunFam" id="3.40.50.150:FF:000009">
    <property type="entry name" value="23S rRNA (Uracil(1939)-C(5))-methyltransferase RlmD"/>
    <property type="match status" value="1"/>
</dbReference>
<dbReference type="SUPFAM" id="SSF50249">
    <property type="entry name" value="Nucleic acid-binding proteins"/>
    <property type="match status" value="1"/>
</dbReference>
<evidence type="ECO:0000256" key="2">
    <source>
        <dbReference type="ARBA" id="ARBA00022679"/>
    </source>
</evidence>
<dbReference type="EMBL" id="WWTN01000035">
    <property type="protein sequence ID" value="MZH57431.1"/>
    <property type="molecule type" value="Genomic_DNA"/>
</dbReference>
<organism evidence="6 8">
    <name type="scientific">Clostridium innocuum</name>
    <dbReference type="NCBI Taxonomy" id="1522"/>
    <lineage>
        <taxon>Bacteria</taxon>
        <taxon>Bacillati</taxon>
        <taxon>Bacillota</taxon>
        <taxon>Clostridia</taxon>
        <taxon>Eubacteriales</taxon>
        <taxon>Clostridiaceae</taxon>
        <taxon>Clostridium</taxon>
    </lineage>
</organism>
<dbReference type="PANTHER" id="PTHR11061:SF30">
    <property type="entry name" value="TRNA (URACIL(54)-C(5))-METHYLTRANSFERASE"/>
    <property type="match status" value="1"/>
</dbReference>
<feature type="active site" evidence="5">
    <location>
        <position position="399"/>
    </location>
</feature>
<evidence type="ECO:0000313" key="6">
    <source>
        <dbReference type="EMBL" id="MCR0233938.1"/>
    </source>
</evidence>
<dbReference type="GO" id="GO:0070041">
    <property type="term" value="F:rRNA (uridine-C5-)-methyltransferase activity"/>
    <property type="evidence" value="ECO:0007669"/>
    <property type="project" value="TreeGrafter"/>
</dbReference>
<comment type="similarity">
    <text evidence="4">Belongs to the class I-like SAM-binding methyltransferase superfamily. RNA M5U methyltransferase family.</text>
</comment>
<feature type="binding site" evidence="4">
    <location>
        <position position="274"/>
    </location>
    <ligand>
        <name>S-adenosyl-L-methionine</name>
        <dbReference type="ChEBI" id="CHEBI:59789"/>
    </ligand>
</feature>
<dbReference type="NCBIfam" id="TIGR00479">
    <property type="entry name" value="rumA"/>
    <property type="match status" value="1"/>
</dbReference>
<dbReference type="Proteomes" id="UP000604383">
    <property type="component" value="Unassembled WGS sequence"/>
</dbReference>
<dbReference type="PROSITE" id="PS01230">
    <property type="entry name" value="TRMA_1"/>
    <property type="match status" value="1"/>
</dbReference>
<dbReference type="RefSeq" id="WP_008818833.1">
    <property type="nucleotide sequence ID" value="NZ_AP025565.1"/>
</dbReference>
<dbReference type="PROSITE" id="PS51687">
    <property type="entry name" value="SAM_MT_RNA_M5U"/>
    <property type="match status" value="1"/>
</dbReference>
<dbReference type="Gene3D" id="3.40.50.150">
    <property type="entry name" value="Vaccinia Virus protein VP39"/>
    <property type="match status" value="1"/>
</dbReference>
<dbReference type="SUPFAM" id="SSF53335">
    <property type="entry name" value="S-adenosyl-L-methionine-dependent methyltransferases"/>
    <property type="match status" value="1"/>
</dbReference>
<sequence>MKRNDQVYGVCSGYTHDGHGVVKIDGFPLFVKGMLEGEAGELVVTMAKKKFGYGRLMKRSKTSSQRVAPPCPIAKQCGGCQLQHMSYAEQLRFKKQKVQDVMQRIAHLDIEVRDVLGMQDCYTNYRNKGQIPVGVEKGKTVTGFYRINSNAIIDTDTCLIQSERINAVLQEMRKLFEKYQNAKLFRHLLIKHAFSSDEVMVVWIVRSFQIPHGKEMVQELTAALPFVKSVILNLNVRDDNVILGDKEQLLFGERAITDSIHDLKFSISSKSFYQVNPRQTEILYGKALEFAQLTGKETVLDLYCGVGTISMFLAQRAKHVTGIEIVPQAIRDARKNAALNGIANIEFVCSDAADYAKKLCEQGAHPDVIVVDPPRKGCDAQTIDSMVMMQPKRIVYVSCDPGTLARDLKLLEEKGYRTEIVQPLDMFPFTHHVECVCLLTRNK</sequence>
<dbReference type="InterPro" id="IPR012340">
    <property type="entry name" value="NA-bd_OB-fold"/>
</dbReference>
<reference evidence="7" key="1">
    <citation type="journal article" date="2019" name="Nat. Med.">
        <title>A library of human gut bacterial isolates paired with longitudinal multiomics data enables mechanistic microbiome research.</title>
        <authorList>
            <person name="Poyet M."/>
            <person name="Groussin M."/>
            <person name="Gibbons S.M."/>
            <person name="Avila-Pacheco J."/>
            <person name="Jiang X."/>
            <person name="Kearney S.M."/>
            <person name="Perrotta A.R."/>
            <person name="Berdy B."/>
            <person name="Zhao S."/>
            <person name="Lieberman T.D."/>
            <person name="Swanson P.K."/>
            <person name="Smith M."/>
            <person name="Roesemann S."/>
            <person name="Alexander J.E."/>
            <person name="Rich S.A."/>
            <person name="Livny J."/>
            <person name="Vlamakis H."/>
            <person name="Clish C."/>
            <person name="Bullock K."/>
            <person name="Deik A."/>
            <person name="Scott J."/>
            <person name="Pierce K.A."/>
            <person name="Xavier R.J."/>
            <person name="Alm E.J."/>
        </authorList>
    </citation>
    <scope>NUCLEOTIDE SEQUENCE</scope>
    <source>
        <strain evidence="7">BIOML-A12</strain>
    </source>
</reference>
<dbReference type="EC" id="2.1.1.190" evidence="6"/>
<dbReference type="Pfam" id="PF05958">
    <property type="entry name" value="tRNA_U5-meth_tr"/>
    <property type="match status" value="1"/>
</dbReference>
<accession>A0AAP2UP74</accession>
<evidence type="ECO:0000256" key="5">
    <source>
        <dbReference type="PROSITE-ProRule" id="PRU10015"/>
    </source>
</evidence>
<dbReference type="Gene3D" id="2.40.50.1070">
    <property type="match status" value="1"/>
</dbReference>
<feature type="binding site" evidence="4">
    <location>
        <position position="372"/>
    </location>
    <ligand>
        <name>S-adenosyl-L-methionine</name>
        <dbReference type="ChEBI" id="CHEBI:59789"/>
    </ligand>
</feature>
<dbReference type="InterPro" id="IPR030390">
    <property type="entry name" value="MeTrfase_TrmA_AS"/>
</dbReference>
<dbReference type="GO" id="GO:0070475">
    <property type="term" value="P:rRNA base methylation"/>
    <property type="evidence" value="ECO:0007669"/>
    <property type="project" value="TreeGrafter"/>
</dbReference>
<dbReference type="FunFam" id="2.40.50.1070:FF:000003">
    <property type="entry name" value="23S rRNA (Uracil-5-)-methyltransferase RumA"/>
    <property type="match status" value="1"/>
</dbReference>
<evidence type="ECO:0000313" key="8">
    <source>
        <dbReference type="Proteomes" id="UP001203972"/>
    </source>
</evidence>
<dbReference type="EMBL" id="JAKTMA010000025">
    <property type="protein sequence ID" value="MCR0233938.1"/>
    <property type="molecule type" value="Genomic_DNA"/>
</dbReference>
<dbReference type="Gene3D" id="2.40.50.140">
    <property type="entry name" value="Nucleic acid-binding proteins"/>
    <property type="match status" value="1"/>
</dbReference>
<feature type="binding site" evidence="4">
    <location>
        <position position="303"/>
    </location>
    <ligand>
        <name>S-adenosyl-L-methionine</name>
        <dbReference type="ChEBI" id="CHEBI:59789"/>
    </ligand>
</feature>
<keyword evidence="3 4" id="KW-0949">S-adenosyl-L-methionine</keyword>
<dbReference type="InterPro" id="IPR010280">
    <property type="entry name" value="U5_MeTrfase_fam"/>
</dbReference>
<proteinExistence type="inferred from homology"/>